<dbReference type="EMBL" id="CP054956">
    <property type="protein sequence ID" value="QOK66115.1"/>
    <property type="molecule type" value="Genomic_DNA"/>
</dbReference>
<organism evidence="2 3">
    <name type="scientific">Brucella suis bv. 4</name>
    <dbReference type="NCBI Taxonomy" id="1567501"/>
    <lineage>
        <taxon>Bacteria</taxon>
        <taxon>Pseudomonadati</taxon>
        <taxon>Pseudomonadota</taxon>
        <taxon>Alphaproteobacteria</taxon>
        <taxon>Hyphomicrobiales</taxon>
        <taxon>Brucellaceae</taxon>
        <taxon>Brucella/Ochrobactrum group</taxon>
        <taxon>Brucella</taxon>
    </lineage>
</organism>
<evidence type="ECO:0000313" key="3">
    <source>
        <dbReference type="Proteomes" id="UP000593625"/>
    </source>
</evidence>
<reference evidence="2 3" key="1">
    <citation type="submission" date="2020-06" db="EMBL/GenBank/DDBJ databases">
        <title>New insights into brucella suis CRO type strains.</title>
        <authorList>
            <person name="Duvnjak S."/>
            <person name="Pavlinec Z."/>
            <person name="Vaser R."/>
            <person name="Sikic M."/>
            <person name="Kizanovic K."/>
            <person name="Spicic S."/>
        </authorList>
    </citation>
    <scope>NUCLEOTIDE SEQUENCE [LARGE SCALE GENOMIC DNA]</scope>
    <source>
        <strain evidence="2 3">CVI_72</strain>
    </source>
</reference>
<name>A0A7L9MLK8_BRUSS</name>
<evidence type="ECO:0000256" key="1">
    <source>
        <dbReference type="SAM" id="MobiDB-lite"/>
    </source>
</evidence>
<accession>A0A7L9MLK8</accession>
<feature type="compositionally biased region" description="Basic residues" evidence="1">
    <location>
        <begin position="9"/>
        <end position="23"/>
    </location>
</feature>
<dbReference type="AlphaFoldDB" id="A0A7L9MLK8"/>
<evidence type="ECO:0000313" key="2">
    <source>
        <dbReference type="EMBL" id="QOK66115.1"/>
    </source>
</evidence>
<dbReference type="Proteomes" id="UP000593625">
    <property type="component" value="Chromosome II"/>
</dbReference>
<proteinExistence type="predicted"/>
<protein>
    <submittedName>
        <fullName evidence="2">Uncharacterized protein</fullName>
    </submittedName>
</protein>
<gene>
    <name evidence="2" type="ORF">HUZ30_09695</name>
</gene>
<feature type="region of interest" description="Disordered" evidence="1">
    <location>
        <begin position="1"/>
        <end position="23"/>
    </location>
</feature>
<sequence>MALSAFGSRNRRVSRSVSGRAKRKTRNDFHWIVDRAAPVLTESPEPLYLFVFSHFWLENALGCRDEWKCFRTACRKLL</sequence>